<evidence type="ECO:0000256" key="6">
    <source>
        <dbReference type="ARBA" id="ARBA00022737"/>
    </source>
</evidence>
<evidence type="ECO:0000256" key="3">
    <source>
        <dbReference type="ARBA" id="ARBA00022490"/>
    </source>
</evidence>
<feature type="binding site" evidence="14">
    <location>
        <position position="192"/>
    </location>
    <ligand>
        <name>Zn(2+)</name>
        <dbReference type="ChEBI" id="CHEBI:29105"/>
        <label>2</label>
    </ligand>
</feature>
<dbReference type="GO" id="GO:0042026">
    <property type="term" value="P:protein refolding"/>
    <property type="evidence" value="ECO:0007669"/>
    <property type="project" value="TreeGrafter"/>
</dbReference>
<feature type="repeat" description="CXXCXGXG motif" evidence="14">
    <location>
        <begin position="203"/>
        <end position="210"/>
    </location>
</feature>
<dbReference type="InterPro" id="IPR036869">
    <property type="entry name" value="J_dom_sf"/>
</dbReference>
<dbReference type="FunFam" id="2.60.260.20:FF:000004">
    <property type="entry name" value="Molecular chaperone DnaJ"/>
    <property type="match status" value="1"/>
</dbReference>
<dbReference type="Gene3D" id="2.10.230.10">
    <property type="entry name" value="Heat shock protein DnaJ, cysteine-rich domain"/>
    <property type="match status" value="1"/>
</dbReference>
<keyword evidence="3 14" id="KW-0963">Cytoplasm</keyword>
<keyword evidence="4 14" id="KW-0235">DNA replication</keyword>
<name>A0A6S6MB27_9BACT</name>
<dbReference type="Proteomes" id="UP000515472">
    <property type="component" value="Chromosome"/>
</dbReference>
<feature type="binding site" evidence="14">
    <location>
        <position position="167"/>
    </location>
    <ligand>
        <name>Zn(2+)</name>
        <dbReference type="ChEBI" id="CHEBI:29105"/>
        <label>2</label>
    </ligand>
</feature>
<evidence type="ECO:0000256" key="1">
    <source>
        <dbReference type="ARBA" id="ARBA00004496"/>
    </source>
</evidence>
<protein>
    <recommendedName>
        <fullName evidence="13 14">Chaperone protein DnaJ</fullName>
    </recommendedName>
</protein>
<dbReference type="GO" id="GO:0031072">
    <property type="term" value="F:heat shock protein binding"/>
    <property type="evidence" value="ECO:0007669"/>
    <property type="project" value="InterPro"/>
</dbReference>
<dbReference type="GO" id="GO:0005737">
    <property type="term" value="C:cytoplasm"/>
    <property type="evidence" value="ECO:0007669"/>
    <property type="project" value="UniProtKB-SubCell"/>
</dbReference>
<dbReference type="PANTHER" id="PTHR43096:SF48">
    <property type="entry name" value="CHAPERONE PROTEIN DNAJ"/>
    <property type="match status" value="1"/>
</dbReference>
<evidence type="ECO:0000256" key="10">
    <source>
        <dbReference type="ARBA" id="ARBA00023186"/>
    </source>
</evidence>
<dbReference type="InterPro" id="IPR018253">
    <property type="entry name" value="DnaJ_domain_CS"/>
</dbReference>
<comment type="similarity">
    <text evidence="12 14">Belongs to the DnaJ family.</text>
</comment>
<dbReference type="GO" id="GO:0051082">
    <property type="term" value="F:unfolded protein binding"/>
    <property type="evidence" value="ECO:0007669"/>
    <property type="project" value="UniProtKB-UniRule"/>
</dbReference>
<dbReference type="Pfam" id="PF01556">
    <property type="entry name" value="DnaJ_C"/>
    <property type="match status" value="1"/>
</dbReference>
<dbReference type="GO" id="GO:0006260">
    <property type="term" value="P:DNA replication"/>
    <property type="evidence" value="ECO:0007669"/>
    <property type="project" value="UniProtKB-KW"/>
</dbReference>
<evidence type="ECO:0000256" key="13">
    <source>
        <dbReference type="ARBA" id="ARBA00067609"/>
    </source>
</evidence>
<accession>A0A6S6MB27</accession>
<organism evidence="18 19">
    <name type="scientific">Citrifermentans bremense</name>
    <dbReference type="NCBI Taxonomy" id="60035"/>
    <lineage>
        <taxon>Bacteria</taxon>
        <taxon>Pseudomonadati</taxon>
        <taxon>Thermodesulfobacteriota</taxon>
        <taxon>Desulfuromonadia</taxon>
        <taxon>Geobacterales</taxon>
        <taxon>Geobacteraceae</taxon>
        <taxon>Citrifermentans</taxon>
    </lineage>
</organism>
<dbReference type="InterPro" id="IPR012724">
    <property type="entry name" value="DnaJ"/>
</dbReference>
<dbReference type="PANTHER" id="PTHR43096">
    <property type="entry name" value="DNAJ HOMOLOG 1, MITOCHONDRIAL-RELATED"/>
    <property type="match status" value="1"/>
</dbReference>
<dbReference type="SUPFAM" id="SSF49493">
    <property type="entry name" value="HSP40/DnaJ peptide-binding domain"/>
    <property type="match status" value="2"/>
</dbReference>
<dbReference type="InterPro" id="IPR002939">
    <property type="entry name" value="DnaJ_C"/>
</dbReference>
<gene>
    <name evidence="14" type="primary">dnaJ</name>
    <name evidence="18" type="ORF">GEOBRER4_n3569</name>
</gene>
<dbReference type="Gene3D" id="1.10.287.110">
    <property type="entry name" value="DnaJ domain"/>
    <property type="match status" value="1"/>
</dbReference>
<feature type="zinc finger region" description="CR-type" evidence="15">
    <location>
        <begin position="137"/>
        <end position="215"/>
    </location>
</feature>
<feature type="binding site" evidence="14">
    <location>
        <position position="189"/>
    </location>
    <ligand>
        <name>Zn(2+)</name>
        <dbReference type="ChEBI" id="CHEBI:29105"/>
        <label>2</label>
    </ligand>
</feature>
<evidence type="ECO:0000256" key="12">
    <source>
        <dbReference type="ARBA" id="ARBA00061004"/>
    </source>
</evidence>
<reference evidence="18 19" key="1">
    <citation type="submission" date="2020-06" db="EMBL/GenBank/DDBJ databases">
        <title>Interaction of electrochemicaly active bacteria, Geobacter bremensis R4 on different carbon anode.</title>
        <authorList>
            <person name="Meng L."/>
            <person name="Yoshida N."/>
        </authorList>
    </citation>
    <scope>NUCLEOTIDE SEQUENCE [LARGE SCALE GENOMIC DNA]</scope>
    <source>
        <strain evidence="18 19">R4</strain>
    </source>
</reference>
<keyword evidence="5 14" id="KW-0479">Metal-binding</keyword>
<comment type="subcellular location">
    <subcellularLocation>
        <location evidence="1 14">Cytoplasm</location>
    </subcellularLocation>
</comment>
<evidence type="ECO:0000256" key="14">
    <source>
        <dbReference type="HAMAP-Rule" id="MF_01152"/>
    </source>
</evidence>
<dbReference type="CDD" id="cd10747">
    <property type="entry name" value="DnaJ_C"/>
    <property type="match status" value="1"/>
</dbReference>
<feature type="repeat" description="CXXCXGXG motif" evidence="14">
    <location>
        <begin position="189"/>
        <end position="196"/>
    </location>
</feature>
<keyword evidence="19" id="KW-1185">Reference proteome</keyword>
<feature type="binding site" evidence="14">
    <location>
        <position position="206"/>
    </location>
    <ligand>
        <name>Zn(2+)</name>
        <dbReference type="ChEBI" id="CHEBI:29105"/>
        <label>1</label>
    </ligand>
</feature>
<feature type="domain" description="J" evidence="16">
    <location>
        <begin position="8"/>
        <end position="73"/>
    </location>
</feature>
<comment type="subunit">
    <text evidence="2 14">Homodimer.</text>
</comment>
<comment type="cofactor">
    <cofactor evidence="14">
        <name>Zn(2+)</name>
        <dbReference type="ChEBI" id="CHEBI:29105"/>
    </cofactor>
    <text evidence="14">Binds 2 Zn(2+) ions per monomer.</text>
</comment>
<evidence type="ECO:0000313" key="19">
    <source>
        <dbReference type="Proteomes" id="UP000515472"/>
    </source>
</evidence>
<dbReference type="PROSITE" id="PS51188">
    <property type="entry name" value="ZF_CR"/>
    <property type="match status" value="1"/>
</dbReference>
<dbReference type="InterPro" id="IPR008971">
    <property type="entry name" value="HSP40/DnaJ_pept-bd"/>
</dbReference>
<dbReference type="Gene3D" id="2.60.260.20">
    <property type="entry name" value="Urease metallochaperone UreE, N-terminal domain"/>
    <property type="match status" value="2"/>
</dbReference>
<dbReference type="GO" id="GO:0005524">
    <property type="term" value="F:ATP binding"/>
    <property type="evidence" value="ECO:0007669"/>
    <property type="project" value="InterPro"/>
</dbReference>
<dbReference type="GO" id="GO:0009408">
    <property type="term" value="P:response to heat"/>
    <property type="evidence" value="ECO:0007669"/>
    <property type="project" value="InterPro"/>
</dbReference>
<dbReference type="InterPro" id="IPR001623">
    <property type="entry name" value="DnaJ_domain"/>
</dbReference>
<dbReference type="SMART" id="SM00271">
    <property type="entry name" value="DnaJ"/>
    <property type="match status" value="1"/>
</dbReference>
<dbReference type="KEGG" id="gbn:GEOBRER4_34250"/>
<keyword evidence="8 14" id="KW-0862">Zinc</keyword>
<evidence type="ECO:0000256" key="15">
    <source>
        <dbReference type="PROSITE-ProRule" id="PRU00546"/>
    </source>
</evidence>
<comment type="domain">
    <text evidence="14">The J domain is necessary and sufficient to stimulate DnaK ATPase activity. Zinc center 1 plays an important role in the autonomous, DnaK-independent chaperone activity of DnaJ. Zinc center 2 is essential for interaction with DnaK and for DnaJ activity.</text>
</comment>
<evidence type="ECO:0000313" key="18">
    <source>
        <dbReference type="EMBL" id="BCG48675.1"/>
    </source>
</evidence>
<keyword evidence="9 14" id="KW-0346">Stress response</keyword>
<dbReference type="Pfam" id="PF00226">
    <property type="entry name" value="DnaJ"/>
    <property type="match status" value="1"/>
</dbReference>
<dbReference type="PRINTS" id="PR00625">
    <property type="entry name" value="JDOMAIN"/>
</dbReference>
<dbReference type="AlphaFoldDB" id="A0A6S6MB27"/>
<dbReference type="EMBL" id="AP023213">
    <property type="protein sequence ID" value="BCG48675.1"/>
    <property type="molecule type" value="Genomic_DNA"/>
</dbReference>
<dbReference type="PROSITE" id="PS00636">
    <property type="entry name" value="DNAJ_1"/>
    <property type="match status" value="1"/>
</dbReference>
<evidence type="ECO:0000256" key="7">
    <source>
        <dbReference type="ARBA" id="ARBA00022771"/>
    </source>
</evidence>
<evidence type="ECO:0000256" key="9">
    <source>
        <dbReference type="ARBA" id="ARBA00023016"/>
    </source>
</evidence>
<dbReference type="Pfam" id="PF00684">
    <property type="entry name" value="DnaJ_CXXCXGXG"/>
    <property type="match status" value="1"/>
</dbReference>
<dbReference type="NCBIfam" id="TIGR02349">
    <property type="entry name" value="DnaJ_bact"/>
    <property type="match status" value="1"/>
</dbReference>
<dbReference type="SUPFAM" id="SSF46565">
    <property type="entry name" value="Chaperone J-domain"/>
    <property type="match status" value="1"/>
</dbReference>
<feature type="repeat" description="CXXCXGXG motif" evidence="14">
    <location>
        <begin position="150"/>
        <end position="157"/>
    </location>
</feature>
<sequence length="374" mass="40522">MANGEKQDYYELLEVNRNASETEIKKAYRRLAIKYHPDKNPGDKASEDKFKEISEAYEVLSDGEKRARYDQFGHAGVNGGGFSSGGFGGFGASPFGDIFGDIFGEVFGGGRQKGARGRRGDDLQYNLEVTFEEAAFGAEKKIDIPYSKRCDACGGSGAKPGTTPKTCPTCQGAGQMRFQQGFFSVSKTCSHCNGEGRVVEHPCPTCRGAGTVRDKKTISVKVPAGVETGIRLKLSGEGGQGAKGGGNGDLYVALTVREHPLFRREDNDVICEIPISFTQAALGCEIDVPTLDGKVAMKIPEGTQSGAVFRMRNKGVPALQGYGRGDHLVIAKVETPTNLNRQQRELLEEFARISGEDVNPMRKNFFSKVMDIFT</sequence>
<dbReference type="CDD" id="cd10719">
    <property type="entry name" value="DnaJ_zf"/>
    <property type="match status" value="1"/>
</dbReference>
<feature type="binding site" evidence="14">
    <location>
        <position position="153"/>
    </location>
    <ligand>
        <name>Zn(2+)</name>
        <dbReference type="ChEBI" id="CHEBI:29105"/>
        <label>1</label>
    </ligand>
</feature>
<feature type="binding site" evidence="14">
    <location>
        <position position="170"/>
    </location>
    <ligand>
        <name>Zn(2+)</name>
        <dbReference type="ChEBI" id="CHEBI:29105"/>
        <label>2</label>
    </ligand>
</feature>
<evidence type="ECO:0000256" key="8">
    <source>
        <dbReference type="ARBA" id="ARBA00022833"/>
    </source>
</evidence>
<feature type="binding site" evidence="14">
    <location>
        <position position="150"/>
    </location>
    <ligand>
        <name>Zn(2+)</name>
        <dbReference type="ChEBI" id="CHEBI:29105"/>
        <label>1</label>
    </ligand>
</feature>
<dbReference type="HAMAP" id="MF_01152">
    <property type="entry name" value="DnaJ"/>
    <property type="match status" value="1"/>
</dbReference>
<evidence type="ECO:0000256" key="2">
    <source>
        <dbReference type="ARBA" id="ARBA00011738"/>
    </source>
</evidence>
<evidence type="ECO:0000256" key="11">
    <source>
        <dbReference type="ARBA" id="ARBA00053423"/>
    </source>
</evidence>
<keyword evidence="10 14" id="KW-0143">Chaperone</keyword>
<evidence type="ECO:0000256" key="4">
    <source>
        <dbReference type="ARBA" id="ARBA00022705"/>
    </source>
</evidence>
<dbReference type="GO" id="GO:0008270">
    <property type="term" value="F:zinc ion binding"/>
    <property type="evidence" value="ECO:0007669"/>
    <property type="project" value="UniProtKB-UniRule"/>
</dbReference>
<evidence type="ECO:0000259" key="16">
    <source>
        <dbReference type="PROSITE" id="PS50076"/>
    </source>
</evidence>
<dbReference type="NCBIfam" id="NF008035">
    <property type="entry name" value="PRK10767.1"/>
    <property type="match status" value="1"/>
</dbReference>
<dbReference type="FunFam" id="2.10.230.10:FF:000002">
    <property type="entry name" value="Molecular chaperone DnaJ"/>
    <property type="match status" value="1"/>
</dbReference>
<dbReference type="CDD" id="cd06257">
    <property type="entry name" value="DnaJ"/>
    <property type="match status" value="1"/>
</dbReference>
<dbReference type="InterPro" id="IPR036410">
    <property type="entry name" value="HSP_DnaJ_Cys-rich_dom_sf"/>
</dbReference>
<feature type="binding site" evidence="14">
    <location>
        <position position="203"/>
    </location>
    <ligand>
        <name>Zn(2+)</name>
        <dbReference type="ChEBI" id="CHEBI:29105"/>
        <label>1</label>
    </ligand>
</feature>
<dbReference type="PROSITE" id="PS50076">
    <property type="entry name" value="DNAJ_2"/>
    <property type="match status" value="1"/>
</dbReference>
<keyword evidence="6 14" id="KW-0677">Repeat</keyword>
<evidence type="ECO:0000259" key="17">
    <source>
        <dbReference type="PROSITE" id="PS51188"/>
    </source>
</evidence>
<evidence type="ECO:0000256" key="5">
    <source>
        <dbReference type="ARBA" id="ARBA00022723"/>
    </source>
</evidence>
<dbReference type="RefSeq" id="WP_185243328.1">
    <property type="nucleotide sequence ID" value="NZ_AP023213.1"/>
</dbReference>
<comment type="function">
    <text evidence="11 14">Participates actively in the response to hyperosmotic and heat shock by preventing the aggregation of stress-denatured proteins and by disaggregating proteins, also in an autonomous, DnaK-independent fashion. Unfolded proteins bind initially to DnaJ; upon interaction with the DnaJ-bound protein, DnaK hydrolyzes its bound ATP, resulting in the formation of a stable complex. GrpE releases ADP from DnaK; ATP binding to DnaK triggers the release of the substrate protein, thus completing the reaction cycle. Several rounds of ATP-dependent interactions between DnaJ, DnaK and GrpE are required for fully efficient folding. Also involved, together with DnaK and GrpE, in the DNA replication of plasmids through activation of initiation proteins.</text>
</comment>
<keyword evidence="7 14" id="KW-0863">Zinc-finger</keyword>
<feature type="repeat" description="CXXCXGXG motif" evidence="14">
    <location>
        <begin position="167"/>
        <end position="174"/>
    </location>
</feature>
<dbReference type="FunFam" id="1.10.287.110:FF:000034">
    <property type="entry name" value="Chaperone protein DnaJ"/>
    <property type="match status" value="1"/>
</dbReference>
<proteinExistence type="inferred from homology"/>
<dbReference type="SUPFAM" id="SSF57938">
    <property type="entry name" value="DnaJ/Hsp40 cysteine-rich domain"/>
    <property type="match status" value="1"/>
</dbReference>
<dbReference type="InterPro" id="IPR001305">
    <property type="entry name" value="HSP_DnaJ_Cys-rich_dom"/>
</dbReference>
<feature type="domain" description="CR-type" evidence="17">
    <location>
        <begin position="137"/>
        <end position="215"/>
    </location>
</feature>